<dbReference type="EMBL" id="CASHSV030000109">
    <property type="protein sequence ID" value="CAJ2649414.1"/>
    <property type="molecule type" value="Genomic_DNA"/>
</dbReference>
<name>A0ACB0JWD0_TRIPR</name>
<reference evidence="1" key="1">
    <citation type="submission" date="2023-10" db="EMBL/GenBank/DDBJ databases">
        <authorList>
            <person name="Rodriguez Cubillos JULIANA M."/>
            <person name="De Vega J."/>
        </authorList>
    </citation>
    <scope>NUCLEOTIDE SEQUENCE</scope>
</reference>
<protein>
    <submittedName>
        <fullName evidence="1">Uncharacterized protein</fullName>
    </submittedName>
</protein>
<proteinExistence type="predicted"/>
<keyword evidence="2" id="KW-1185">Reference proteome</keyword>
<dbReference type="Proteomes" id="UP001177021">
    <property type="component" value="Unassembled WGS sequence"/>
</dbReference>
<organism evidence="1 2">
    <name type="scientific">Trifolium pratense</name>
    <name type="common">Red clover</name>
    <dbReference type="NCBI Taxonomy" id="57577"/>
    <lineage>
        <taxon>Eukaryota</taxon>
        <taxon>Viridiplantae</taxon>
        <taxon>Streptophyta</taxon>
        <taxon>Embryophyta</taxon>
        <taxon>Tracheophyta</taxon>
        <taxon>Spermatophyta</taxon>
        <taxon>Magnoliopsida</taxon>
        <taxon>eudicotyledons</taxon>
        <taxon>Gunneridae</taxon>
        <taxon>Pentapetalae</taxon>
        <taxon>rosids</taxon>
        <taxon>fabids</taxon>
        <taxon>Fabales</taxon>
        <taxon>Fabaceae</taxon>
        <taxon>Papilionoideae</taxon>
        <taxon>50 kb inversion clade</taxon>
        <taxon>NPAAA clade</taxon>
        <taxon>Hologalegina</taxon>
        <taxon>IRL clade</taxon>
        <taxon>Trifolieae</taxon>
        <taxon>Trifolium</taxon>
    </lineage>
</organism>
<evidence type="ECO:0000313" key="1">
    <source>
        <dbReference type="EMBL" id="CAJ2649414.1"/>
    </source>
</evidence>
<gene>
    <name evidence="1" type="ORF">MILVUS5_LOCUS17517</name>
</gene>
<accession>A0ACB0JWD0</accession>
<sequence>MSGCIEDAGDNNEDAKTNQDMKVDDELSLYLLKELLPYLKQLSQKEMTEIEIEASNQGLSLSKLSISKLDDLDGERLYCDNCKTSIFALHKHCCIACCHDFCDAQLRDGADPIESCVTAKPGVHKHPRSDRHEDSDDRVCCDGFLDLKSFYPPSHIADLVDEAEKIVDKYKHYMIADKTHKNLHSCLNRKAASREESSDNDIYCPKAKNVHPEDLLHFQWHWRKGEPVIVGNVLGGASNSLWEPSGMSRAICLKHKKVKVTDCLSLMEVCAISQSKH</sequence>
<comment type="caution">
    <text evidence="1">The sequence shown here is derived from an EMBL/GenBank/DDBJ whole genome shotgun (WGS) entry which is preliminary data.</text>
</comment>
<evidence type="ECO:0000313" key="2">
    <source>
        <dbReference type="Proteomes" id="UP001177021"/>
    </source>
</evidence>